<keyword evidence="1" id="KW-0698">rRNA processing</keyword>
<dbReference type="GO" id="GO:0005829">
    <property type="term" value="C:cytosol"/>
    <property type="evidence" value="ECO:0007669"/>
    <property type="project" value="TreeGrafter"/>
</dbReference>
<dbReference type="EMBL" id="CADCXN010000078">
    <property type="protein sequence ID" value="CAA9891693.1"/>
    <property type="molecule type" value="Genomic_DNA"/>
</dbReference>
<evidence type="ECO:0000313" key="2">
    <source>
        <dbReference type="EMBL" id="CAA9891693.1"/>
    </source>
</evidence>
<keyword evidence="1" id="KW-0949">S-adenosyl-L-methionine</keyword>
<dbReference type="Gene3D" id="3.40.50.150">
    <property type="entry name" value="Vaccinia Virus protein VP39"/>
    <property type="match status" value="1"/>
</dbReference>
<comment type="catalytic activity">
    <reaction evidence="1">
        <text>adenosine(2030) in 23S rRNA + S-adenosyl-L-methionine = N(6)-methyladenosine(2030) in 23S rRNA + S-adenosyl-L-homocysteine + H(+)</text>
        <dbReference type="Rhea" id="RHEA:43736"/>
        <dbReference type="Rhea" id="RHEA-COMP:10668"/>
        <dbReference type="Rhea" id="RHEA-COMP:10669"/>
        <dbReference type="ChEBI" id="CHEBI:15378"/>
        <dbReference type="ChEBI" id="CHEBI:57856"/>
        <dbReference type="ChEBI" id="CHEBI:59789"/>
        <dbReference type="ChEBI" id="CHEBI:74411"/>
        <dbReference type="ChEBI" id="CHEBI:74449"/>
        <dbReference type="EC" id="2.1.1.266"/>
    </reaction>
</comment>
<dbReference type="Proteomes" id="UP000494216">
    <property type="component" value="Unassembled WGS sequence"/>
</dbReference>
<feature type="binding site" evidence="1">
    <location>
        <position position="100"/>
    </location>
    <ligand>
        <name>S-adenosyl-L-methionine</name>
        <dbReference type="ChEBI" id="CHEBI:59789"/>
    </ligand>
</feature>
<dbReference type="Pfam" id="PF04378">
    <property type="entry name" value="RsmJ"/>
    <property type="match status" value="1"/>
</dbReference>
<keyword evidence="1 2" id="KW-0489">Methyltransferase</keyword>
<keyword evidence="3" id="KW-1185">Reference proteome</keyword>
<keyword evidence="1" id="KW-0694">RNA-binding</keyword>
<feature type="binding site" evidence="1">
    <location>
        <position position="42"/>
    </location>
    <ligand>
        <name>S-adenosyl-L-methionine</name>
        <dbReference type="ChEBI" id="CHEBI:59789"/>
    </ligand>
</feature>
<feature type="binding site" evidence="1">
    <location>
        <position position="164"/>
    </location>
    <ligand>
        <name>S-adenosyl-L-methionine</name>
        <dbReference type="ChEBI" id="CHEBI:59789"/>
    </ligand>
</feature>
<dbReference type="RefSeq" id="WP_174626538.1">
    <property type="nucleotide sequence ID" value="NZ_CADCXN010000078.1"/>
</dbReference>
<comment type="caution">
    <text evidence="2">The sequence shown here is derived from an EMBL/GenBank/DDBJ whole genome shotgun (WGS) entry which is preliminary data.</text>
</comment>
<accession>A0A8S0WBG6</accession>
<dbReference type="GO" id="GO:0036307">
    <property type="term" value="F:23S rRNA (adenine(2030)-N(6))-methyltransferase activity"/>
    <property type="evidence" value="ECO:0007669"/>
    <property type="project" value="UniProtKB-UniRule"/>
</dbReference>
<dbReference type="GO" id="GO:0070475">
    <property type="term" value="P:rRNA base methylation"/>
    <property type="evidence" value="ECO:0007669"/>
    <property type="project" value="UniProtKB-UniRule"/>
</dbReference>
<evidence type="ECO:0000256" key="1">
    <source>
        <dbReference type="HAMAP-Rule" id="MF_00934"/>
    </source>
</evidence>
<dbReference type="AlphaFoldDB" id="A0A8S0WBG6"/>
<reference evidence="2 3" key="1">
    <citation type="submission" date="2020-02" db="EMBL/GenBank/DDBJ databases">
        <authorList>
            <person name="Hogendoorn C."/>
        </authorList>
    </citation>
    <scope>NUCLEOTIDE SEQUENCE [LARGE SCALE GENOMIC DNA]</scope>
    <source>
        <strain evidence="2">METHB21</strain>
    </source>
</reference>
<name>A0A8S0WBG6_9GAMM</name>
<feature type="binding site" evidence="1">
    <location>
        <position position="118"/>
    </location>
    <ligand>
        <name>S-adenosyl-L-methionine</name>
        <dbReference type="ChEBI" id="CHEBI:59789"/>
    </ligand>
</feature>
<evidence type="ECO:0000313" key="3">
    <source>
        <dbReference type="Proteomes" id="UP000494216"/>
    </source>
</evidence>
<comment type="subunit">
    <text evidence="1">Monomer.</text>
</comment>
<dbReference type="HAMAP" id="MF_00934">
    <property type="entry name" value="23SrRNA_methyltr_J"/>
    <property type="match status" value="1"/>
</dbReference>
<dbReference type="SUPFAM" id="SSF53335">
    <property type="entry name" value="S-adenosyl-L-methionine-dependent methyltransferases"/>
    <property type="match status" value="1"/>
</dbReference>
<feature type="binding site" evidence="1">
    <location>
        <begin position="143"/>
        <end position="144"/>
    </location>
    <ligand>
        <name>S-adenosyl-L-methionine</name>
        <dbReference type="ChEBI" id="CHEBI:59789"/>
    </ligand>
</feature>
<dbReference type="InterPro" id="IPR029063">
    <property type="entry name" value="SAM-dependent_MTases_sf"/>
</dbReference>
<comment type="function">
    <text evidence="1">Specifically methylates the adenine in position 2030 of 23S rRNA.</text>
</comment>
<feature type="active site" description="Proton acceptor" evidence="1">
    <location>
        <position position="164"/>
    </location>
</feature>
<dbReference type="GO" id="GO:0003723">
    <property type="term" value="F:RNA binding"/>
    <property type="evidence" value="ECO:0007669"/>
    <property type="project" value="UniProtKB-UniRule"/>
</dbReference>
<dbReference type="EC" id="2.1.1.266" evidence="1"/>
<dbReference type="InterPro" id="IPR007473">
    <property type="entry name" value="RlmJ"/>
</dbReference>
<organism evidence="2 3">
    <name type="scientific">Candidatus Methylobacter favarea</name>
    <dbReference type="NCBI Taxonomy" id="2707345"/>
    <lineage>
        <taxon>Bacteria</taxon>
        <taxon>Pseudomonadati</taxon>
        <taxon>Pseudomonadota</taxon>
        <taxon>Gammaproteobacteria</taxon>
        <taxon>Methylococcales</taxon>
        <taxon>Methylococcaceae</taxon>
        <taxon>Methylobacter</taxon>
    </lineage>
</organism>
<sequence length="280" mass="31720">MLSYRHAFHAGNFADVLKHLILIRILEHLRKKNKPFCCIDTHAGPGQYALDKDYALKNREFENGISKLWQRGDLPDCVAGYLNIIKQFNNSERLTRYPGSPLIIKQLLRTQDRLFLYELHSTEIKLLTAAINKDRRIKAFHADGLHSCMGLLPPIERRGLVLIDPSYEIKSDYAQVTEALIKMHKRFAGGIYALWYPVVERSRIRKLERGIQASGIKNVQLFELGIKADTGAYGMSASGMIVINPPWTLASDMQQALPVLADILGNNGEGFYRIQELAGE</sequence>
<feature type="binding site" evidence="1">
    <location>
        <position position="19"/>
    </location>
    <ligand>
        <name>S-adenosyl-L-methionine</name>
        <dbReference type="ChEBI" id="CHEBI:59789"/>
    </ligand>
</feature>
<dbReference type="PANTHER" id="PTHR37426:SF1">
    <property type="entry name" value="RIBOSOMAL RNA LARGE SUBUNIT METHYLTRANSFERASE J"/>
    <property type="match status" value="1"/>
</dbReference>
<dbReference type="PANTHER" id="PTHR37426">
    <property type="entry name" value="RIBOSOMAL RNA LARGE SUBUNIT METHYLTRANSFERASE J"/>
    <property type="match status" value="1"/>
</dbReference>
<gene>
    <name evidence="1 2" type="primary">rlmJ</name>
    <name evidence="2" type="ORF">METHB2_480027</name>
</gene>
<keyword evidence="1 2" id="KW-0808">Transferase</keyword>
<comment type="similarity">
    <text evidence="1">Belongs to the RlmJ family.</text>
</comment>
<protein>
    <recommendedName>
        <fullName evidence="1">Ribosomal RNA large subunit methyltransferase J</fullName>
        <ecNumber evidence="1">2.1.1.266</ecNumber>
    </recommendedName>
    <alternativeName>
        <fullName evidence="1">23S rRNA (adenine(2030)-N6)-methyltransferase</fullName>
    </alternativeName>
    <alternativeName>
        <fullName evidence="1">23S rRNA m6A2030 methyltransferase</fullName>
    </alternativeName>
</protein>
<feature type="site" description="Interaction with substrate rRNA" evidence="1">
    <location>
        <position position="4"/>
    </location>
</feature>
<proteinExistence type="inferred from homology"/>